<evidence type="ECO:0000313" key="2">
    <source>
        <dbReference type="Proteomes" id="UP001324427"/>
    </source>
</evidence>
<dbReference type="EMBL" id="JAVFHQ010000001">
    <property type="protein sequence ID" value="KAK4550599.1"/>
    <property type="molecule type" value="Genomic_DNA"/>
</dbReference>
<accession>A0AAV9JY68</accession>
<organism evidence="1 2">
    <name type="scientific">Oleoguttula mirabilis</name>
    <dbReference type="NCBI Taxonomy" id="1507867"/>
    <lineage>
        <taxon>Eukaryota</taxon>
        <taxon>Fungi</taxon>
        <taxon>Dikarya</taxon>
        <taxon>Ascomycota</taxon>
        <taxon>Pezizomycotina</taxon>
        <taxon>Dothideomycetes</taxon>
        <taxon>Dothideomycetidae</taxon>
        <taxon>Mycosphaerellales</taxon>
        <taxon>Teratosphaeriaceae</taxon>
        <taxon>Oleoguttula</taxon>
    </lineage>
</organism>
<evidence type="ECO:0000313" key="1">
    <source>
        <dbReference type="EMBL" id="KAK4550599.1"/>
    </source>
</evidence>
<sequence>MPMYQSSWYINQVSQDRYGTDVPTLLDEVDRLNRKLKHRSEDGLRKDRDISELRRRYEKLKASYRTVFDAYDRAVEDLKREKRRWRHVTY</sequence>
<dbReference type="AlphaFoldDB" id="A0AAV9JY68"/>
<protein>
    <submittedName>
        <fullName evidence="1">Uncharacterized protein</fullName>
    </submittedName>
</protein>
<dbReference type="Proteomes" id="UP001324427">
    <property type="component" value="Unassembled WGS sequence"/>
</dbReference>
<proteinExistence type="predicted"/>
<reference evidence="1 2" key="1">
    <citation type="submission" date="2021-11" db="EMBL/GenBank/DDBJ databases">
        <title>Black yeast isolated from Biological Soil Crust.</title>
        <authorList>
            <person name="Kurbessoian T."/>
        </authorList>
    </citation>
    <scope>NUCLEOTIDE SEQUENCE [LARGE SCALE GENOMIC DNA]</scope>
    <source>
        <strain evidence="1 2">CCFEE 5522</strain>
    </source>
</reference>
<gene>
    <name evidence="1" type="ORF">LTR36_000178</name>
</gene>
<name>A0AAV9JY68_9PEZI</name>
<keyword evidence="2" id="KW-1185">Reference proteome</keyword>
<comment type="caution">
    <text evidence="1">The sequence shown here is derived from an EMBL/GenBank/DDBJ whole genome shotgun (WGS) entry which is preliminary data.</text>
</comment>